<evidence type="ECO:0000256" key="1">
    <source>
        <dbReference type="SAM" id="MobiDB-lite"/>
    </source>
</evidence>
<keyword evidence="3" id="KW-1185">Reference proteome</keyword>
<gene>
    <name evidence="2" type="ORF">DFH08DRAFT_993568</name>
</gene>
<accession>A0AAD6YXZ3</accession>
<organism evidence="2 3">
    <name type="scientific">Mycena albidolilacea</name>
    <dbReference type="NCBI Taxonomy" id="1033008"/>
    <lineage>
        <taxon>Eukaryota</taxon>
        <taxon>Fungi</taxon>
        <taxon>Dikarya</taxon>
        <taxon>Basidiomycota</taxon>
        <taxon>Agaricomycotina</taxon>
        <taxon>Agaricomycetes</taxon>
        <taxon>Agaricomycetidae</taxon>
        <taxon>Agaricales</taxon>
        <taxon>Marasmiineae</taxon>
        <taxon>Mycenaceae</taxon>
        <taxon>Mycena</taxon>
    </lineage>
</organism>
<dbReference type="EMBL" id="JARIHO010000133">
    <property type="protein sequence ID" value="KAJ7301499.1"/>
    <property type="molecule type" value="Genomic_DNA"/>
</dbReference>
<protein>
    <submittedName>
        <fullName evidence="2">Uncharacterized protein</fullName>
    </submittedName>
</protein>
<feature type="region of interest" description="Disordered" evidence="1">
    <location>
        <begin position="17"/>
        <end position="39"/>
    </location>
</feature>
<feature type="compositionally biased region" description="Basic and acidic residues" evidence="1">
    <location>
        <begin position="17"/>
        <end position="29"/>
    </location>
</feature>
<name>A0AAD6YXZ3_9AGAR</name>
<dbReference type="Proteomes" id="UP001218218">
    <property type="component" value="Unassembled WGS sequence"/>
</dbReference>
<reference evidence="2" key="1">
    <citation type="submission" date="2023-03" db="EMBL/GenBank/DDBJ databases">
        <title>Massive genome expansion in bonnet fungi (Mycena s.s.) driven by repeated elements and novel gene families across ecological guilds.</title>
        <authorList>
            <consortium name="Lawrence Berkeley National Laboratory"/>
            <person name="Harder C.B."/>
            <person name="Miyauchi S."/>
            <person name="Viragh M."/>
            <person name="Kuo A."/>
            <person name="Thoen E."/>
            <person name="Andreopoulos B."/>
            <person name="Lu D."/>
            <person name="Skrede I."/>
            <person name="Drula E."/>
            <person name="Henrissat B."/>
            <person name="Morin E."/>
            <person name="Kohler A."/>
            <person name="Barry K."/>
            <person name="LaButti K."/>
            <person name="Morin E."/>
            <person name="Salamov A."/>
            <person name="Lipzen A."/>
            <person name="Mereny Z."/>
            <person name="Hegedus B."/>
            <person name="Baldrian P."/>
            <person name="Stursova M."/>
            <person name="Weitz H."/>
            <person name="Taylor A."/>
            <person name="Grigoriev I.V."/>
            <person name="Nagy L.G."/>
            <person name="Martin F."/>
            <person name="Kauserud H."/>
        </authorList>
    </citation>
    <scope>NUCLEOTIDE SEQUENCE</scope>
    <source>
        <strain evidence="2">CBHHK002</strain>
    </source>
</reference>
<dbReference type="AlphaFoldDB" id="A0AAD6YXZ3"/>
<evidence type="ECO:0000313" key="3">
    <source>
        <dbReference type="Proteomes" id="UP001218218"/>
    </source>
</evidence>
<proteinExistence type="predicted"/>
<comment type="caution">
    <text evidence="2">The sequence shown here is derived from an EMBL/GenBank/DDBJ whole genome shotgun (WGS) entry which is preliminary data.</text>
</comment>
<evidence type="ECO:0000313" key="2">
    <source>
        <dbReference type="EMBL" id="KAJ7301499.1"/>
    </source>
</evidence>
<feature type="non-terminal residue" evidence="2">
    <location>
        <position position="209"/>
    </location>
</feature>
<sequence length="209" mass="23478">MCLTRSRCWRLKRGQERRSRGLDRGDTPGKARGGSGTGTHCDIEADMGGTQLREDAGLRRLRPLYMRDVALDGCVLSKRERRWDRGETAHSRSHLALNSFAPASRTAALLTGRGRLKGRMRAVRGVVAPKAASFARASTASLPAIPVCAGTQRMWIFSVGRVHRRRRWRVWKRARRCWPGWGRGEARAMIASWQSVKMSTLVSRGVPRM</sequence>